<keyword evidence="3" id="KW-1185">Reference proteome</keyword>
<dbReference type="AlphaFoldDB" id="A0A7K1TXC5"/>
<dbReference type="NCBIfam" id="NF047619">
    <property type="entry name" value="NADase_discoid"/>
    <property type="match status" value="1"/>
</dbReference>
<dbReference type="Pfam" id="PF25302">
    <property type="entry name" value="NADase_transloc"/>
    <property type="match status" value="1"/>
</dbReference>
<dbReference type="EMBL" id="WRXN01000001">
    <property type="protein sequence ID" value="MVT06736.1"/>
    <property type="molecule type" value="Genomic_DNA"/>
</dbReference>
<evidence type="ECO:0000259" key="1">
    <source>
        <dbReference type="Pfam" id="PF25302"/>
    </source>
</evidence>
<comment type="caution">
    <text evidence="2">The sequence shown here is derived from an EMBL/GenBank/DDBJ whole genome shotgun (WGS) entry which is preliminary data.</text>
</comment>
<gene>
    <name evidence="2" type="ORF">GO493_00580</name>
</gene>
<feature type="domain" description="NAD glycohydrolase translocation F5/8 type C" evidence="1">
    <location>
        <begin position="94"/>
        <end position="251"/>
    </location>
</feature>
<dbReference type="Proteomes" id="UP000461730">
    <property type="component" value="Unassembled WGS sequence"/>
</dbReference>
<dbReference type="InterPro" id="IPR057561">
    <property type="entry name" value="NADase_transloc"/>
</dbReference>
<proteinExistence type="predicted"/>
<accession>A0A7K1TXC5</accession>
<protein>
    <recommendedName>
        <fullName evidence="1">NAD glycohydrolase translocation F5/8 type C domain-containing protein</fullName>
    </recommendedName>
</protein>
<name>A0A7K1TXC5_9BACT</name>
<evidence type="ECO:0000313" key="2">
    <source>
        <dbReference type="EMBL" id="MVT06736.1"/>
    </source>
</evidence>
<dbReference type="RefSeq" id="WP_157304124.1">
    <property type="nucleotide sequence ID" value="NZ_WRXN01000001.1"/>
</dbReference>
<organism evidence="2 3">
    <name type="scientific">Chitinophaga tropicalis</name>
    <dbReference type="NCBI Taxonomy" id="2683588"/>
    <lineage>
        <taxon>Bacteria</taxon>
        <taxon>Pseudomonadati</taxon>
        <taxon>Bacteroidota</taxon>
        <taxon>Chitinophagia</taxon>
        <taxon>Chitinophagales</taxon>
        <taxon>Chitinophagaceae</taxon>
        <taxon>Chitinophaga</taxon>
    </lineage>
</organism>
<evidence type="ECO:0000313" key="3">
    <source>
        <dbReference type="Proteomes" id="UP000461730"/>
    </source>
</evidence>
<sequence length="256" mass="28917">MQRLLILLFVVTSLTATGQAIKEMSPELGALIDKSPEGEVEFNKLQKKYEELWNKVATPADYDKLSAQDKKLYDSYTGEEEQGYWDILGSGCSWYCGGGLDTATASSALTASGQLTYTAGNSHDLSYKTAWVEGVPGYGIGEYLEYHFPPENPRITDIIIVNGYVKSERAWKDNSRVKKLKMYLNGKPFAILNLADTRKEQTFTFSPIGNGNRDDMEKLSTLPWWTMKFEIMEVYKGEKYDDTAITEIYFNGIDVH</sequence>
<reference evidence="2 3" key="1">
    <citation type="submission" date="2019-12" db="EMBL/GenBank/DDBJ databases">
        <title>Chitinophaga sp. strain ysch24 (GDMCC 1.1355), whole genome shotgun sequence.</title>
        <authorList>
            <person name="Zhang X."/>
        </authorList>
    </citation>
    <scope>NUCLEOTIDE SEQUENCE [LARGE SCALE GENOMIC DNA]</scope>
    <source>
        <strain evidence="3">ysch24</strain>
    </source>
</reference>